<dbReference type="Gene3D" id="2.130.10.10">
    <property type="entry name" value="YVTN repeat-like/Quinoprotein amine dehydrogenase"/>
    <property type="match status" value="1"/>
</dbReference>
<evidence type="ECO:0000313" key="2">
    <source>
        <dbReference type="Proteomes" id="UP000183015"/>
    </source>
</evidence>
<dbReference type="EMBL" id="FOAZ01000009">
    <property type="protein sequence ID" value="SEL52548.1"/>
    <property type="molecule type" value="Genomic_DNA"/>
</dbReference>
<proteinExistence type="predicted"/>
<evidence type="ECO:0000313" key="1">
    <source>
        <dbReference type="EMBL" id="SEL52548.1"/>
    </source>
</evidence>
<reference evidence="2" key="1">
    <citation type="submission" date="2016-10" db="EMBL/GenBank/DDBJ databases">
        <authorList>
            <person name="Varghese N."/>
        </authorList>
    </citation>
    <scope>NUCLEOTIDE SEQUENCE [LARGE SCALE GENOMIC DNA]</scope>
    <source>
        <strain evidence="2">DSM 45096 / BCRC 16803 / CGMCC 4.1857 / CIP 109030 / JCM 12277 / KCTC 19219 / NBRC 100920 / 33214</strain>
    </source>
</reference>
<dbReference type="AlphaFoldDB" id="A0A1H7QXU9"/>
<dbReference type="Proteomes" id="UP000183015">
    <property type="component" value="Unassembled WGS sequence"/>
</dbReference>
<dbReference type="STRING" id="235985.SAMN05414137_109265"/>
<organism evidence="1 2">
    <name type="scientific">Streptacidiphilus jiangxiensis</name>
    <dbReference type="NCBI Taxonomy" id="235985"/>
    <lineage>
        <taxon>Bacteria</taxon>
        <taxon>Bacillati</taxon>
        <taxon>Actinomycetota</taxon>
        <taxon>Actinomycetes</taxon>
        <taxon>Kitasatosporales</taxon>
        <taxon>Streptomycetaceae</taxon>
        <taxon>Streptacidiphilus</taxon>
    </lineage>
</organism>
<protein>
    <submittedName>
        <fullName evidence="1">Uncharacterized protein</fullName>
    </submittedName>
</protein>
<sequence length="155" mass="16246">MSTAGSWRKPHYLAVRPSDGALILPFEGTRLAVVDPVDGRTTVEPMTARTHQHGVTIGNDGTLYVVGTGPVDPGTEAGPSLTIRRPDGHEWVIPLQGPHENVTIAPDGRTAYVTGGYTRDGYWDGISVVDLGSGSVARLPVGHRPLGAVALPHGA</sequence>
<dbReference type="SUPFAM" id="SSF50974">
    <property type="entry name" value="Nitrous oxide reductase, N-terminal domain"/>
    <property type="match status" value="1"/>
</dbReference>
<keyword evidence="2" id="KW-1185">Reference proteome</keyword>
<dbReference type="eggNOG" id="COG3391">
    <property type="taxonomic scope" value="Bacteria"/>
</dbReference>
<dbReference type="InterPro" id="IPR011045">
    <property type="entry name" value="N2O_reductase_N"/>
</dbReference>
<accession>A0A1H7QXU9</accession>
<name>A0A1H7QXU9_STRJI</name>
<gene>
    <name evidence="1" type="ORF">SAMN05414137_109265</name>
</gene>
<dbReference type="InterPro" id="IPR015943">
    <property type="entry name" value="WD40/YVTN_repeat-like_dom_sf"/>
</dbReference>